<evidence type="ECO:0000313" key="5">
    <source>
        <dbReference type="Proteomes" id="UP001231518"/>
    </source>
</evidence>
<sequence>MMKRTPPRPGNDPFPPHSSEPDLTSPMLDQTLDRITLRQKRKHDSEQTLEIKSLREDIMSSLETLSKEQNEKFSIMQCNLDQIKAQNIELKNTVEFLSGKYDDVMIKLTLLENEKRSTLQYIGSLEEKIENMERNAKSSCLEIRNVPKTPNESKEVLIDIVRNLGTAVNTEIQACELRDVYRLTSSSKPQTNGSITAEFTTTMTKDKLLTNIKKYNRDNKTNRLNSSHVKMAGNSPIYISESLTTKAKKLFYLAREFTKQNGYAYHWTSHGKVFVKKEEGAPARRISQESDFERLKPQEK</sequence>
<evidence type="ECO:0000259" key="3">
    <source>
        <dbReference type="Pfam" id="PF25298"/>
    </source>
</evidence>
<protein>
    <recommendedName>
        <fullName evidence="3">FP protein C-terminal domain-containing protein</fullName>
    </recommendedName>
</protein>
<keyword evidence="5" id="KW-1185">Reference proteome</keyword>
<evidence type="ECO:0000256" key="1">
    <source>
        <dbReference type="SAM" id="Coils"/>
    </source>
</evidence>
<feature type="compositionally biased region" description="Pro residues" evidence="2">
    <location>
        <begin position="7"/>
        <end position="18"/>
    </location>
</feature>
<feature type="region of interest" description="Disordered" evidence="2">
    <location>
        <begin position="1"/>
        <end position="29"/>
    </location>
</feature>
<evidence type="ECO:0000256" key="2">
    <source>
        <dbReference type="SAM" id="MobiDB-lite"/>
    </source>
</evidence>
<accession>A0AAD7YQZ6</accession>
<organism evidence="4 5">
    <name type="scientific">Mythimna separata</name>
    <name type="common">Oriental armyworm</name>
    <name type="synonym">Pseudaletia separata</name>
    <dbReference type="NCBI Taxonomy" id="271217"/>
    <lineage>
        <taxon>Eukaryota</taxon>
        <taxon>Metazoa</taxon>
        <taxon>Ecdysozoa</taxon>
        <taxon>Arthropoda</taxon>
        <taxon>Hexapoda</taxon>
        <taxon>Insecta</taxon>
        <taxon>Pterygota</taxon>
        <taxon>Neoptera</taxon>
        <taxon>Endopterygota</taxon>
        <taxon>Lepidoptera</taxon>
        <taxon>Glossata</taxon>
        <taxon>Ditrysia</taxon>
        <taxon>Noctuoidea</taxon>
        <taxon>Noctuidae</taxon>
        <taxon>Noctuinae</taxon>
        <taxon>Hadenini</taxon>
        <taxon>Mythimna</taxon>
    </lineage>
</organism>
<evidence type="ECO:0000313" key="4">
    <source>
        <dbReference type="EMBL" id="KAJ8724152.1"/>
    </source>
</evidence>
<dbReference type="Proteomes" id="UP001231518">
    <property type="component" value="Chromosome 20"/>
</dbReference>
<dbReference type="AlphaFoldDB" id="A0AAD7YQZ6"/>
<dbReference type="InterPro" id="IPR057251">
    <property type="entry name" value="FP_C"/>
</dbReference>
<dbReference type="EMBL" id="JARGEI010000011">
    <property type="protein sequence ID" value="KAJ8724152.1"/>
    <property type="molecule type" value="Genomic_DNA"/>
</dbReference>
<feature type="domain" description="FP protein C-terminal" evidence="3">
    <location>
        <begin position="244"/>
        <end position="296"/>
    </location>
</feature>
<feature type="coiled-coil region" evidence="1">
    <location>
        <begin position="51"/>
        <end position="142"/>
    </location>
</feature>
<keyword evidence="1" id="KW-0175">Coiled coil</keyword>
<dbReference type="Pfam" id="PF25298">
    <property type="entry name" value="Baculo_FP_2nd"/>
    <property type="match status" value="1"/>
</dbReference>
<proteinExistence type="predicted"/>
<reference evidence="4" key="1">
    <citation type="submission" date="2023-03" db="EMBL/GenBank/DDBJ databases">
        <title>Chromosome-level genomes of two armyworms, Mythimna separata and Mythimna loreyi, provide insights into the biosynthesis and reception of sex pheromones.</title>
        <authorList>
            <person name="Zhao H."/>
        </authorList>
    </citation>
    <scope>NUCLEOTIDE SEQUENCE</scope>
    <source>
        <strain evidence="4">BeijingLab</strain>
        <tissue evidence="4">Pupa</tissue>
    </source>
</reference>
<name>A0AAD7YQZ6_MYTSE</name>
<comment type="caution">
    <text evidence="4">The sequence shown here is derived from an EMBL/GenBank/DDBJ whole genome shotgun (WGS) entry which is preliminary data.</text>
</comment>
<gene>
    <name evidence="4" type="ORF">PYW07_008132</name>
</gene>